<dbReference type="CDD" id="cd06261">
    <property type="entry name" value="TM_PBP2"/>
    <property type="match status" value="1"/>
</dbReference>
<keyword evidence="2 7" id="KW-0813">Transport</keyword>
<feature type="region of interest" description="Disordered" evidence="8">
    <location>
        <begin position="1"/>
        <end position="22"/>
    </location>
</feature>
<protein>
    <submittedName>
        <fullName evidence="10">Sugar ABC transporter permease</fullName>
    </submittedName>
</protein>
<evidence type="ECO:0000256" key="5">
    <source>
        <dbReference type="ARBA" id="ARBA00022989"/>
    </source>
</evidence>
<evidence type="ECO:0000256" key="3">
    <source>
        <dbReference type="ARBA" id="ARBA00022475"/>
    </source>
</evidence>
<keyword evidence="3" id="KW-1003">Cell membrane</keyword>
<organism evidence="10 11">
    <name type="scientific">Isoptericola cucumis</name>
    <dbReference type="NCBI Taxonomy" id="1776856"/>
    <lineage>
        <taxon>Bacteria</taxon>
        <taxon>Bacillati</taxon>
        <taxon>Actinomycetota</taxon>
        <taxon>Actinomycetes</taxon>
        <taxon>Micrococcales</taxon>
        <taxon>Promicromonosporaceae</taxon>
        <taxon>Isoptericola</taxon>
    </lineage>
</organism>
<dbReference type="InterPro" id="IPR000515">
    <property type="entry name" value="MetI-like"/>
</dbReference>
<feature type="transmembrane region" description="Helical" evidence="7">
    <location>
        <begin position="184"/>
        <end position="206"/>
    </location>
</feature>
<keyword evidence="4 7" id="KW-0812">Transmembrane</keyword>
<proteinExistence type="inferred from homology"/>
<accession>A0ABQ2B6W3</accession>
<dbReference type="EMBL" id="BMDG01000007">
    <property type="protein sequence ID" value="GGI08956.1"/>
    <property type="molecule type" value="Genomic_DNA"/>
</dbReference>
<dbReference type="Proteomes" id="UP000632535">
    <property type="component" value="Unassembled WGS sequence"/>
</dbReference>
<dbReference type="RefSeq" id="WP_229737941.1">
    <property type="nucleotide sequence ID" value="NZ_BMDG01000007.1"/>
</dbReference>
<feature type="transmembrane region" description="Helical" evidence="7">
    <location>
        <begin position="240"/>
        <end position="257"/>
    </location>
</feature>
<evidence type="ECO:0000256" key="1">
    <source>
        <dbReference type="ARBA" id="ARBA00004651"/>
    </source>
</evidence>
<evidence type="ECO:0000256" key="6">
    <source>
        <dbReference type="ARBA" id="ARBA00023136"/>
    </source>
</evidence>
<evidence type="ECO:0000256" key="7">
    <source>
        <dbReference type="RuleBase" id="RU363032"/>
    </source>
</evidence>
<keyword evidence="6 7" id="KW-0472">Membrane</keyword>
<evidence type="ECO:0000313" key="10">
    <source>
        <dbReference type="EMBL" id="GGI08956.1"/>
    </source>
</evidence>
<evidence type="ECO:0000256" key="2">
    <source>
        <dbReference type="ARBA" id="ARBA00022448"/>
    </source>
</evidence>
<feature type="transmembrane region" description="Helical" evidence="7">
    <location>
        <begin position="293"/>
        <end position="313"/>
    </location>
</feature>
<dbReference type="InterPro" id="IPR035906">
    <property type="entry name" value="MetI-like_sf"/>
</dbReference>
<dbReference type="Pfam" id="PF00528">
    <property type="entry name" value="BPD_transp_1"/>
    <property type="match status" value="1"/>
</dbReference>
<feature type="transmembrane region" description="Helical" evidence="7">
    <location>
        <begin position="101"/>
        <end position="121"/>
    </location>
</feature>
<keyword evidence="5 7" id="KW-1133">Transmembrane helix</keyword>
<feature type="domain" description="ABC transmembrane type-1" evidence="9">
    <location>
        <begin position="96"/>
        <end position="309"/>
    </location>
</feature>
<evidence type="ECO:0000313" key="11">
    <source>
        <dbReference type="Proteomes" id="UP000632535"/>
    </source>
</evidence>
<evidence type="ECO:0000256" key="8">
    <source>
        <dbReference type="SAM" id="MobiDB-lite"/>
    </source>
</evidence>
<sequence>MTQLMTGHEARRLDDPPDVTTRRPLRRNSPWTALAFLLPFFALFVVFVIVPVGSAVWASLHRWSLGLPGRPWVGGDNYAELFAGTSVTSVEFWKGMQATGIFSAGSAPLLIVIPLALALLLHQKFPGRTFFRAVYFAPYVFGVAVVGLLWHYLLDRQLGPVNQLLRAVGLPGDIAWTTTLPAGWVALIGVTVWWTVGFNAVIYLAALQDIPKDLYEAATIDGAGAWRRFLAVTLPGIRRVLQFVVTITIIACANMYGQSALITQEQPGTDTRTAIGFIAQTGIEGFDIGTSSAMSMILAVSLVVVSALVLLAFRKVGDLEQ</sequence>
<gene>
    <name evidence="10" type="ORF">GCM10007368_23760</name>
</gene>
<dbReference type="PANTHER" id="PTHR30193:SF41">
    <property type="entry name" value="DIACETYLCHITOBIOSE UPTAKE SYSTEM PERMEASE PROTEIN NGCF"/>
    <property type="match status" value="1"/>
</dbReference>
<reference evidence="11" key="1">
    <citation type="journal article" date="2019" name="Int. J. Syst. Evol. Microbiol.">
        <title>The Global Catalogue of Microorganisms (GCM) 10K type strain sequencing project: providing services to taxonomists for standard genome sequencing and annotation.</title>
        <authorList>
            <consortium name="The Broad Institute Genomics Platform"/>
            <consortium name="The Broad Institute Genome Sequencing Center for Infectious Disease"/>
            <person name="Wu L."/>
            <person name="Ma J."/>
        </authorList>
    </citation>
    <scope>NUCLEOTIDE SEQUENCE [LARGE SCALE GENOMIC DNA]</scope>
    <source>
        <strain evidence="11">CCM 8653</strain>
    </source>
</reference>
<dbReference type="Gene3D" id="1.10.3720.10">
    <property type="entry name" value="MetI-like"/>
    <property type="match status" value="1"/>
</dbReference>
<comment type="similarity">
    <text evidence="7">Belongs to the binding-protein-dependent transport system permease family.</text>
</comment>
<dbReference type="PANTHER" id="PTHR30193">
    <property type="entry name" value="ABC TRANSPORTER PERMEASE PROTEIN"/>
    <property type="match status" value="1"/>
</dbReference>
<dbReference type="SUPFAM" id="SSF161098">
    <property type="entry name" value="MetI-like"/>
    <property type="match status" value="1"/>
</dbReference>
<keyword evidence="11" id="KW-1185">Reference proteome</keyword>
<name>A0ABQ2B6W3_9MICO</name>
<comment type="caution">
    <text evidence="10">The sequence shown here is derived from an EMBL/GenBank/DDBJ whole genome shotgun (WGS) entry which is preliminary data.</text>
</comment>
<evidence type="ECO:0000259" key="9">
    <source>
        <dbReference type="PROSITE" id="PS50928"/>
    </source>
</evidence>
<dbReference type="PROSITE" id="PS50928">
    <property type="entry name" value="ABC_TM1"/>
    <property type="match status" value="1"/>
</dbReference>
<comment type="subcellular location">
    <subcellularLocation>
        <location evidence="1 7">Cell membrane</location>
        <topology evidence="1 7">Multi-pass membrane protein</topology>
    </subcellularLocation>
</comment>
<evidence type="ECO:0000256" key="4">
    <source>
        <dbReference type="ARBA" id="ARBA00022692"/>
    </source>
</evidence>
<feature type="transmembrane region" description="Helical" evidence="7">
    <location>
        <begin position="133"/>
        <end position="153"/>
    </location>
</feature>
<feature type="transmembrane region" description="Helical" evidence="7">
    <location>
        <begin position="31"/>
        <end position="58"/>
    </location>
</feature>
<dbReference type="InterPro" id="IPR051393">
    <property type="entry name" value="ABC_transporter_permease"/>
</dbReference>